<dbReference type="AlphaFoldDB" id="A0A0C1Z7H7"/>
<reference evidence="1 2" key="1">
    <citation type="submission" date="2014-12" db="EMBL/GenBank/DDBJ databases">
        <title>Genome assembly of Enhygromyxa salina DSM 15201.</title>
        <authorList>
            <person name="Sharma G."/>
            <person name="Subramanian S."/>
        </authorList>
    </citation>
    <scope>NUCLEOTIDE SEQUENCE [LARGE SCALE GENOMIC DNA]</scope>
    <source>
        <strain evidence="1 2">DSM 15201</strain>
    </source>
</reference>
<gene>
    <name evidence="1" type="ORF">DB30_07930</name>
</gene>
<accession>A0A0C1Z7H7</accession>
<comment type="caution">
    <text evidence="1">The sequence shown here is derived from an EMBL/GenBank/DDBJ whole genome shotgun (WGS) entry which is preliminary data.</text>
</comment>
<evidence type="ECO:0000313" key="2">
    <source>
        <dbReference type="Proteomes" id="UP000031599"/>
    </source>
</evidence>
<proteinExistence type="predicted"/>
<organism evidence="1 2">
    <name type="scientific">Enhygromyxa salina</name>
    <dbReference type="NCBI Taxonomy" id="215803"/>
    <lineage>
        <taxon>Bacteria</taxon>
        <taxon>Pseudomonadati</taxon>
        <taxon>Myxococcota</taxon>
        <taxon>Polyangia</taxon>
        <taxon>Nannocystales</taxon>
        <taxon>Nannocystaceae</taxon>
        <taxon>Enhygromyxa</taxon>
    </lineage>
</organism>
<evidence type="ECO:0000313" key="1">
    <source>
        <dbReference type="EMBL" id="KIG13599.1"/>
    </source>
</evidence>
<dbReference type="PROSITE" id="PS51257">
    <property type="entry name" value="PROKAR_LIPOPROTEIN"/>
    <property type="match status" value="1"/>
</dbReference>
<protein>
    <submittedName>
        <fullName evidence="1">Uncharacterized protein</fullName>
    </submittedName>
</protein>
<sequence length="475" mass="48597">MRPGAWLSSALLAVATACLPDNPSVDAGGETTETGGGELVQTGLLGCPAGEACTILAVSQTLDDRVDLFTAAGAGPRYRGALDLDIAPNLGGDISGASLDEPYGLAWDGDALHVLLGHHPSRELGSLVSFPATGLGNYEAGALVPVGDWFSGGEATGLGVRVTSLARTEPLSMLLHPASGDLLISVFANDLMVPDAMWTEPSELLALTPGAAGVRVADPGCAGAWGIVALDAEASAVALACDGDERVAILDTSALGGSANGTPSPICVAQIPFMNKRVRYLAADGLGGVIVSEHPPIISSSEDARLWWYDGDCQLRGFSELEADSSWIVRALSLVPSAGQPRWLLARADGDLRGVVVVAGDTSAGTITQCGRLTALDDAGVWTAAGGTEPLRPHALALDSEGVGLAIAASPANYANAGPGYGSVWWTQLEYDEDPCDAIAVDPIELSASAPAVDPQLPSTWSRAPDVLHLIEVQG</sequence>
<dbReference type="Proteomes" id="UP000031599">
    <property type="component" value="Unassembled WGS sequence"/>
</dbReference>
<name>A0A0C1Z7H7_9BACT</name>
<dbReference type="EMBL" id="JMCC02000091">
    <property type="protein sequence ID" value="KIG13599.1"/>
    <property type="molecule type" value="Genomic_DNA"/>
</dbReference>